<proteinExistence type="inferred from homology"/>
<dbReference type="EMBL" id="SSTE01018412">
    <property type="protein sequence ID" value="KAA0039368.1"/>
    <property type="molecule type" value="Genomic_DNA"/>
</dbReference>
<evidence type="ECO:0000256" key="2">
    <source>
        <dbReference type="ARBA" id="ARBA00022980"/>
    </source>
</evidence>
<dbReference type="PROSITE" id="PS01257">
    <property type="entry name" value="RIBOSOMAL_L10E"/>
    <property type="match status" value="1"/>
</dbReference>
<evidence type="ECO:0000256" key="1">
    <source>
        <dbReference type="ARBA" id="ARBA00008931"/>
    </source>
</evidence>
<feature type="compositionally biased region" description="Acidic residues" evidence="4">
    <location>
        <begin position="596"/>
        <end position="609"/>
    </location>
</feature>
<gene>
    <name evidence="7" type="ORF">E5676_scaffold169G001650</name>
    <name evidence="6" type="ORF">E6C27_scaffold64G001690</name>
</gene>
<evidence type="ECO:0000313" key="8">
    <source>
        <dbReference type="Proteomes" id="UP000321393"/>
    </source>
</evidence>
<dbReference type="EMBL" id="SSTD01016718">
    <property type="protein sequence ID" value="TYK00552.1"/>
    <property type="molecule type" value="Genomic_DNA"/>
</dbReference>
<dbReference type="NCBIfam" id="NF003239">
    <property type="entry name" value="PRK04199.1-4"/>
    <property type="match status" value="1"/>
</dbReference>
<keyword evidence="5" id="KW-0472">Membrane</keyword>
<dbReference type="InterPro" id="IPR018255">
    <property type="entry name" value="Ribosomal_uL16_CS_euk_arc"/>
</dbReference>
<comment type="caution">
    <text evidence="7">The sequence shown here is derived from an EMBL/GenBank/DDBJ whole genome shotgun (WGS) entry which is preliminary data.</text>
</comment>
<dbReference type="GO" id="GO:1990904">
    <property type="term" value="C:ribonucleoprotein complex"/>
    <property type="evidence" value="ECO:0007669"/>
    <property type="project" value="UniProtKB-KW"/>
</dbReference>
<dbReference type="Pfam" id="PF00252">
    <property type="entry name" value="Ribosomal_L16"/>
    <property type="match status" value="1"/>
</dbReference>
<dbReference type="GO" id="GO:0010224">
    <property type="term" value="P:response to UV-B"/>
    <property type="evidence" value="ECO:0007669"/>
    <property type="project" value="UniProtKB-ARBA"/>
</dbReference>
<dbReference type="GO" id="GO:0005840">
    <property type="term" value="C:ribosome"/>
    <property type="evidence" value="ECO:0007669"/>
    <property type="project" value="UniProtKB-KW"/>
</dbReference>
<dbReference type="CDD" id="cd01433">
    <property type="entry name" value="Ribosomal_L16_L10e"/>
    <property type="match status" value="1"/>
</dbReference>
<comment type="similarity">
    <text evidence="1">Belongs to the universal ribosomal protein uL16 family.</text>
</comment>
<dbReference type="SUPFAM" id="SSF54686">
    <property type="entry name" value="Ribosomal protein L16p/L10e"/>
    <property type="match status" value="1"/>
</dbReference>
<feature type="transmembrane region" description="Helical" evidence="5">
    <location>
        <begin position="435"/>
        <end position="454"/>
    </location>
</feature>
<organism evidence="7 9">
    <name type="scientific">Cucumis melo var. makuwa</name>
    <name type="common">Oriental melon</name>
    <dbReference type="NCBI Taxonomy" id="1194695"/>
    <lineage>
        <taxon>Eukaryota</taxon>
        <taxon>Viridiplantae</taxon>
        <taxon>Streptophyta</taxon>
        <taxon>Embryophyta</taxon>
        <taxon>Tracheophyta</taxon>
        <taxon>Spermatophyta</taxon>
        <taxon>Magnoliopsida</taxon>
        <taxon>eudicotyledons</taxon>
        <taxon>Gunneridae</taxon>
        <taxon>Pentapetalae</taxon>
        <taxon>rosids</taxon>
        <taxon>fabids</taxon>
        <taxon>Cucurbitales</taxon>
        <taxon>Cucurbitaceae</taxon>
        <taxon>Benincaseae</taxon>
        <taxon>Cucumis</taxon>
    </lineage>
</organism>
<dbReference type="InterPro" id="IPR036920">
    <property type="entry name" value="Ribosomal_uL16_sf"/>
</dbReference>
<dbReference type="NCBIfam" id="TIGR00279">
    <property type="entry name" value="uL16_euk_arch"/>
    <property type="match status" value="1"/>
</dbReference>
<dbReference type="InterPro" id="IPR047873">
    <property type="entry name" value="Ribosomal_uL16"/>
</dbReference>
<evidence type="ECO:0000256" key="4">
    <source>
        <dbReference type="SAM" id="MobiDB-lite"/>
    </source>
</evidence>
<accession>A0A5D3BP90</accession>
<reference evidence="8 9" key="1">
    <citation type="submission" date="2019-08" db="EMBL/GenBank/DDBJ databases">
        <title>Draft genome sequences of two oriental melons (Cucumis melo L. var makuwa).</title>
        <authorList>
            <person name="Kwon S.-Y."/>
        </authorList>
    </citation>
    <scope>NUCLEOTIDE SEQUENCE [LARGE SCALE GENOMIC DNA]</scope>
    <source>
        <strain evidence="9">cv. Chang Bougi</strain>
        <strain evidence="8">cv. SW 3</strain>
        <tissue evidence="7">Leaf</tissue>
    </source>
</reference>
<evidence type="ECO:0000256" key="3">
    <source>
        <dbReference type="ARBA" id="ARBA00023274"/>
    </source>
</evidence>
<feature type="region of interest" description="Disordered" evidence="4">
    <location>
        <begin position="596"/>
        <end position="628"/>
    </location>
</feature>
<dbReference type="GO" id="GO:0003735">
    <property type="term" value="F:structural constituent of ribosome"/>
    <property type="evidence" value="ECO:0007669"/>
    <property type="project" value="InterPro"/>
</dbReference>
<dbReference type="InterPro" id="IPR001197">
    <property type="entry name" value="Ribosomal_uL16_euk_arch"/>
</dbReference>
<keyword evidence="5" id="KW-0812">Transmembrane</keyword>
<feature type="transmembrane region" description="Helical" evidence="5">
    <location>
        <begin position="401"/>
        <end position="423"/>
    </location>
</feature>
<dbReference type="PANTHER" id="PTHR36354">
    <property type="entry name" value="IMPORT INNER MEMBRANE TRANSLOCASE SUBUNIT"/>
    <property type="match status" value="1"/>
</dbReference>
<keyword evidence="3" id="KW-0687">Ribonucleoprotein</keyword>
<keyword evidence="5" id="KW-1133">Transmembrane helix</keyword>
<evidence type="ECO:0000313" key="9">
    <source>
        <dbReference type="Proteomes" id="UP000321947"/>
    </source>
</evidence>
<dbReference type="Proteomes" id="UP000321393">
    <property type="component" value="Unassembled WGS sequence"/>
</dbReference>
<dbReference type="InterPro" id="IPR016180">
    <property type="entry name" value="Ribosomal_uL16_dom"/>
</dbReference>
<dbReference type="PANTHER" id="PTHR36354:SF2">
    <property type="entry name" value="IMPORT INNER MEMBRANE TRANSLOCASE SUBUNIT"/>
    <property type="match status" value="1"/>
</dbReference>
<dbReference type="Gene3D" id="3.90.1170.10">
    <property type="entry name" value="Ribosomal protein L10e/L16"/>
    <property type="match status" value="1"/>
</dbReference>
<keyword evidence="2 7" id="KW-0689">Ribosomal protein</keyword>
<evidence type="ECO:0000313" key="6">
    <source>
        <dbReference type="EMBL" id="KAA0039368.1"/>
    </source>
</evidence>
<sequence>MIRIRVSGADEVKLKKTGRGKRVHAMGRRPARCYRQIKNKPYPKSRFCRGVPDPKIRIYDVGMKKKGVDEFPFCVHLVSWEKENVSSEALEAARIACNKYMAKFAGKDAFHLRVRVHPFHVLRINKMLSCAGADRLQTGMRGAFGKPQGTCARVAIGQVLLSVRCKDSNSQHAQEALRRAKFKFPGRQKIIVSRKWGFTKFSRADYLAYKAENKILPDGVNAKFFLDRTQELVHYKLSFKCSLPDSLYEFFMLSKISKPSQRVLEGLLTLRLRLHFTHHPITYSNANPLRDPFIANSFSSAPSFQSKFPSKPISSNVGLSQFLYSPKLTAGNSSLVTKLNVHRSASRFRFFSVKIPRFGGQINGNFAKKVIDKPAAAVSSAFSRYREAVGLQIEAFFKRNYLVLLGFGAALICALLWRIMFGIANTFVGLSEGMAKYGFLALSSAIVAFTGLYLRSRFTVNPDRVYRMAMRKLNTSAGILEVMGAPLTGSDLRAYVMSGGGFTLKNFRPNRRSKRCFLIFPIRGSERKGLVSVEVKKKKGQYDMKLLAVDIPMASGPDQRLFLIGNEEEYKIGGGLISELRDPVVKAMAATKEFDDLDQIEEKEDEERELQEAERKNREEIEKLEKGR</sequence>
<dbReference type="OrthoDB" id="2016421at2759"/>
<dbReference type="GO" id="GO:0006412">
    <property type="term" value="P:translation"/>
    <property type="evidence" value="ECO:0007669"/>
    <property type="project" value="InterPro"/>
</dbReference>
<evidence type="ECO:0000313" key="7">
    <source>
        <dbReference type="EMBL" id="TYK00552.1"/>
    </source>
</evidence>
<dbReference type="STRING" id="1194695.A0A5D3BP90"/>
<dbReference type="Proteomes" id="UP000321947">
    <property type="component" value="Unassembled WGS sequence"/>
</dbReference>
<protein>
    <submittedName>
        <fullName evidence="7">60S ribosomal protein L10-like</fullName>
    </submittedName>
</protein>
<evidence type="ECO:0000256" key="5">
    <source>
        <dbReference type="SAM" id="Phobius"/>
    </source>
</evidence>
<name>A0A5D3BP90_CUCMM</name>
<dbReference type="FunFam" id="3.90.1170.10:FF:000002">
    <property type="entry name" value="60S ribosomal protein L10"/>
    <property type="match status" value="1"/>
</dbReference>
<feature type="compositionally biased region" description="Basic and acidic residues" evidence="4">
    <location>
        <begin position="610"/>
        <end position="628"/>
    </location>
</feature>
<dbReference type="AlphaFoldDB" id="A0A5D3BP90"/>